<sequence length="183" mass="19699">MGLTIALHHAILTPNTSNIILYADNEAALKSLLDPRVHPSQMCSILACQRLRAWLSAAPDHHLTIAWCPGHVGIPRQEQVDTLAKASLRDNPPHSSPLPSSNRKPTPPCLQHGRPSCNPPNTAAATSLGNAPSERWLPPRASPSSGSDNTICWLHADEHAPALGSEGGIREALGRYRTALDKY</sequence>
<dbReference type="GeneID" id="20670882"/>
<gene>
    <name evidence="3" type="ORF">HETIRDRAFT_322591</name>
</gene>
<evidence type="ECO:0000259" key="2">
    <source>
        <dbReference type="PROSITE" id="PS50879"/>
    </source>
</evidence>
<dbReference type="AlphaFoldDB" id="W4K2G1"/>
<dbReference type="Gene3D" id="3.30.420.10">
    <property type="entry name" value="Ribonuclease H-like superfamily/Ribonuclease H"/>
    <property type="match status" value="1"/>
</dbReference>
<dbReference type="GO" id="GO:0004523">
    <property type="term" value="F:RNA-DNA hybrid ribonuclease activity"/>
    <property type="evidence" value="ECO:0007669"/>
    <property type="project" value="InterPro"/>
</dbReference>
<dbReference type="OrthoDB" id="3230070at2759"/>
<proteinExistence type="predicted"/>
<feature type="compositionally biased region" description="Polar residues" evidence="1">
    <location>
        <begin position="119"/>
        <end position="130"/>
    </location>
</feature>
<organism evidence="3 4">
    <name type="scientific">Heterobasidion irregulare (strain TC 32-1)</name>
    <dbReference type="NCBI Taxonomy" id="747525"/>
    <lineage>
        <taxon>Eukaryota</taxon>
        <taxon>Fungi</taxon>
        <taxon>Dikarya</taxon>
        <taxon>Basidiomycota</taxon>
        <taxon>Agaricomycotina</taxon>
        <taxon>Agaricomycetes</taxon>
        <taxon>Russulales</taxon>
        <taxon>Bondarzewiaceae</taxon>
        <taxon>Heterobasidion</taxon>
        <taxon>Heterobasidion annosum species complex</taxon>
    </lineage>
</organism>
<dbReference type="Proteomes" id="UP000030671">
    <property type="component" value="Unassembled WGS sequence"/>
</dbReference>
<dbReference type="KEGG" id="hir:HETIRDRAFT_322591"/>
<dbReference type="InterPro" id="IPR002156">
    <property type="entry name" value="RNaseH_domain"/>
</dbReference>
<feature type="region of interest" description="Disordered" evidence="1">
    <location>
        <begin position="87"/>
        <end position="143"/>
    </location>
</feature>
<feature type="domain" description="RNase H type-1" evidence="2">
    <location>
        <begin position="1"/>
        <end position="89"/>
    </location>
</feature>
<dbReference type="HOGENOM" id="CLU_1475349_0_0_1"/>
<protein>
    <recommendedName>
        <fullName evidence="2">RNase H type-1 domain-containing protein</fullName>
    </recommendedName>
</protein>
<evidence type="ECO:0000313" key="4">
    <source>
        <dbReference type="Proteomes" id="UP000030671"/>
    </source>
</evidence>
<keyword evidence="4" id="KW-1185">Reference proteome</keyword>
<dbReference type="SUPFAM" id="SSF53098">
    <property type="entry name" value="Ribonuclease H-like"/>
    <property type="match status" value="1"/>
</dbReference>
<dbReference type="InterPro" id="IPR036397">
    <property type="entry name" value="RNaseH_sf"/>
</dbReference>
<name>W4K2G1_HETIT</name>
<dbReference type="InParanoid" id="W4K2G1"/>
<reference evidence="3 4" key="1">
    <citation type="journal article" date="2012" name="New Phytol.">
        <title>Insight into trade-off between wood decay and parasitism from the genome of a fungal forest pathogen.</title>
        <authorList>
            <person name="Olson A."/>
            <person name="Aerts A."/>
            <person name="Asiegbu F."/>
            <person name="Belbahri L."/>
            <person name="Bouzid O."/>
            <person name="Broberg A."/>
            <person name="Canback B."/>
            <person name="Coutinho P.M."/>
            <person name="Cullen D."/>
            <person name="Dalman K."/>
            <person name="Deflorio G."/>
            <person name="van Diepen L.T."/>
            <person name="Dunand C."/>
            <person name="Duplessis S."/>
            <person name="Durling M."/>
            <person name="Gonthier P."/>
            <person name="Grimwood J."/>
            <person name="Fossdal C.G."/>
            <person name="Hansson D."/>
            <person name="Henrissat B."/>
            <person name="Hietala A."/>
            <person name="Himmelstrand K."/>
            <person name="Hoffmeister D."/>
            <person name="Hogberg N."/>
            <person name="James T.Y."/>
            <person name="Karlsson M."/>
            <person name="Kohler A."/>
            <person name="Kues U."/>
            <person name="Lee Y.H."/>
            <person name="Lin Y.C."/>
            <person name="Lind M."/>
            <person name="Lindquist E."/>
            <person name="Lombard V."/>
            <person name="Lucas S."/>
            <person name="Lunden K."/>
            <person name="Morin E."/>
            <person name="Murat C."/>
            <person name="Park J."/>
            <person name="Raffaello T."/>
            <person name="Rouze P."/>
            <person name="Salamov A."/>
            <person name="Schmutz J."/>
            <person name="Solheim H."/>
            <person name="Stahlberg J."/>
            <person name="Velez H."/>
            <person name="de Vries R.P."/>
            <person name="Wiebenga A."/>
            <person name="Woodward S."/>
            <person name="Yakovlev I."/>
            <person name="Garbelotto M."/>
            <person name="Martin F."/>
            <person name="Grigoriev I.V."/>
            <person name="Stenlid J."/>
        </authorList>
    </citation>
    <scope>NUCLEOTIDE SEQUENCE [LARGE SCALE GENOMIC DNA]</scope>
    <source>
        <strain evidence="3 4">TC 32-1</strain>
    </source>
</reference>
<dbReference type="PROSITE" id="PS50879">
    <property type="entry name" value="RNASE_H_1"/>
    <property type="match status" value="1"/>
</dbReference>
<dbReference type="GO" id="GO:0003676">
    <property type="term" value="F:nucleic acid binding"/>
    <property type="evidence" value="ECO:0007669"/>
    <property type="project" value="InterPro"/>
</dbReference>
<evidence type="ECO:0000313" key="3">
    <source>
        <dbReference type="EMBL" id="ETW79535.1"/>
    </source>
</evidence>
<dbReference type="InterPro" id="IPR012337">
    <property type="entry name" value="RNaseH-like_sf"/>
</dbReference>
<evidence type="ECO:0000256" key="1">
    <source>
        <dbReference type="SAM" id="MobiDB-lite"/>
    </source>
</evidence>
<dbReference type="eggNOG" id="ENOG502RRA1">
    <property type="taxonomic scope" value="Eukaryota"/>
</dbReference>
<dbReference type="RefSeq" id="XP_009548117.1">
    <property type="nucleotide sequence ID" value="XM_009549822.1"/>
</dbReference>
<accession>W4K2G1</accession>
<dbReference type="EMBL" id="KI925460">
    <property type="protein sequence ID" value="ETW79535.1"/>
    <property type="molecule type" value="Genomic_DNA"/>
</dbReference>